<evidence type="ECO:0000313" key="2">
    <source>
        <dbReference type="Proteomes" id="UP001064048"/>
    </source>
</evidence>
<protein>
    <submittedName>
        <fullName evidence="1">Uncharacterized protein</fullName>
    </submittedName>
</protein>
<dbReference type="EMBL" id="CM046112">
    <property type="protein sequence ID" value="KAI8428960.1"/>
    <property type="molecule type" value="Genomic_DNA"/>
</dbReference>
<comment type="caution">
    <text evidence="1">The sequence shown here is derived from an EMBL/GenBank/DDBJ whole genome shotgun (WGS) entry which is preliminary data.</text>
</comment>
<dbReference type="Proteomes" id="UP001064048">
    <property type="component" value="Chromosome 12"/>
</dbReference>
<accession>A0ACC0JYC9</accession>
<keyword evidence="2" id="KW-1185">Reference proteome</keyword>
<gene>
    <name evidence="1" type="ORF">MSG28_007561</name>
</gene>
<name>A0ACC0JYC9_CHOFU</name>
<evidence type="ECO:0000313" key="1">
    <source>
        <dbReference type="EMBL" id="KAI8428960.1"/>
    </source>
</evidence>
<reference evidence="1 2" key="1">
    <citation type="journal article" date="2022" name="Genome Biol. Evol.">
        <title>The Spruce Budworm Genome: Reconstructing the Evolutionary History of Antifreeze Proteins.</title>
        <authorList>
            <person name="Beliveau C."/>
            <person name="Gagne P."/>
            <person name="Picq S."/>
            <person name="Vernygora O."/>
            <person name="Keeling C.I."/>
            <person name="Pinkney K."/>
            <person name="Doucet D."/>
            <person name="Wen F."/>
            <person name="Johnston J.S."/>
            <person name="Maaroufi H."/>
            <person name="Boyle B."/>
            <person name="Laroche J."/>
            <person name="Dewar K."/>
            <person name="Juretic N."/>
            <person name="Blackburn G."/>
            <person name="Nisole A."/>
            <person name="Brunet B."/>
            <person name="Brandao M."/>
            <person name="Lumley L."/>
            <person name="Duan J."/>
            <person name="Quan G."/>
            <person name="Lucarotti C.J."/>
            <person name="Roe A.D."/>
            <person name="Sperling F.A.H."/>
            <person name="Levesque R.C."/>
            <person name="Cusson M."/>
        </authorList>
    </citation>
    <scope>NUCLEOTIDE SEQUENCE [LARGE SCALE GENOMIC DNA]</scope>
    <source>
        <strain evidence="1">Glfc:IPQL:Cfum</strain>
    </source>
</reference>
<organism evidence="1 2">
    <name type="scientific">Choristoneura fumiferana</name>
    <name type="common">Spruce budworm moth</name>
    <name type="synonym">Archips fumiferana</name>
    <dbReference type="NCBI Taxonomy" id="7141"/>
    <lineage>
        <taxon>Eukaryota</taxon>
        <taxon>Metazoa</taxon>
        <taxon>Ecdysozoa</taxon>
        <taxon>Arthropoda</taxon>
        <taxon>Hexapoda</taxon>
        <taxon>Insecta</taxon>
        <taxon>Pterygota</taxon>
        <taxon>Neoptera</taxon>
        <taxon>Endopterygota</taxon>
        <taxon>Lepidoptera</taxon>
        <taxon>Glossata</taxon>
        <taxon>Ditrysia</taxon>
        <taxon>Tortricoidea</taxon>
        <taxon>Tortricidae</taxon>
        <taxon>Tortricinae</taxon>
        <taxon>Choristoneura</taxon>
    </lineage>
</organism>
<sequence>MSKEEPPDPGGSSSLQPPSPAYYVTHLHSSARNSTETIEAYTRLHHSSDYGSGEDFGQRVAKKYLNEEKMESPRMAKHKSEKAASAKTVPITTESTAASNT</sequence>
<proteinExistence type="predicted"/>